<keyword evidence="5" id="KW-1185">Reference proteome</keyword>
<dbReference type="Pfam" id="PF16220">
    <property type="entry name" value="DUF4880"/>
    <property type="match status" value="1"/>
</dbReference>
<dbReference type="InterPro" id="IPR012373">
    <property type="entry name" value="Ferrdict_sens_TM"/>
</dbReference>
<evidence type="ECO:0000313" key="5">
    <source>
        <dbReference type="Proteomes" id="UP000233293"/>
    </source>
</evidence>
<dbReference type="AlphaFoldDB" id="A0A2N3PW60"/>
<dbReference type="GO" id="GO:0016989">
    <property type="term" value="F:sigma factor antagonist activity"/>
    <property type="evidence" value="ECO:0007669"/>
    <property type="project" value="TreeGrafter"/>
</dbReference>
<sequence length="319" mass="34604">MIDRNIDVDLLDREAHCWITRLTSGEATLADAEALKLWCAQSLRHEAAFAAATRLWQDFGPVLEQSDVPVWSTPRPRMSRRALLGGAGALAAAAGFALVSPPLGLWPSLGEMRADYRTATGEQRHLTLAGDISVRMNTQTSITVPAAAGDTDRVSVIGGEVSFAMSPTSVRPLMVQAGKGRTIATQARFEVRNAGVTVCVTCLDGEIRVEQGGQTKKIGPGRQLRYDDRGLGEIIAVDPVEAISWQEGVLLFRLTPLSDVVEEINRYRPGKVILINRALASKPVNGRFRIQRIDDVLLWIEQAFNASSRSLPGGILLLG</sequence>
<dbReference type="Gene3D" id="2.60.120.1440">
    <property type="match status" value="1"/>
</dbReference>
<dbReference type="InterPro" id="IPR019546">
    <property type="entry name" value="TAT_signal_bac_arc"/>
</dbReference>
<dbReference type="PANTHER" id="PTHR30273">
    <property type="entry name" value="PERIPLASMIC SIGNAL SENSOR AND SIGMA FACTOR ACTIVATOR FECR-RELATED"/>
    <property type="match status" value="1"/>
</dbReference>
<dbReference type="Proteomes" id="UP000233293">
    <property type="component" value="Unassembled WGS sequence"/>
</dbReference>
<dbReference type="InterPro" id="IPR006860">
    <property type="entry name" value="FecR"/>
</dbReference>
<name>A0A2N3PW60_9PROT</name>
<dbReference type="Pfam" id="PF04773">
    <property type="entry name" value="FecR"/>
    <property type="match status" value="1"/>
</dbReference>
<evidence type="ECO:0000313" key="4">
    <source>
        <dbReference type="EMBL" id="PKU24631.1"/>
    </source>
</evidence>
<organism evidence="4 5">
    <name type="scientific">Telmatospirillum siberiense</name>
    <dbReference type="NCBI Taxonomy" id="382514"/>
    <lineage>
        <taxon>Bacteria</taxon>
        <taxon>Pseudomonadati</taxon>
        <taxon>Pseudomonadota</taxon>
        <taxon>Alphaproteobacteria</taxon>
        <taxon>Rhodospirillales</taxon>
        <taxon>Rhodospirillaceae</taxon>
        <taxon>Telmatospirillum</taxon>
    </lineage>
</organism>
<evidence type="ECO:0000256" key="1">
    <source>
        <dbReference type="SAM" id="Phobius"/>
    </source>
</evidence>
<reference evidence="5" key="1">
    <citation type="submission" date="2017-12" db="EMBL/GenBank/DDBJ databases">
        <title>Draft genome sequence of Telmatospirillum siberiense 26-4b1T, an acidotolerant peatland alphaproteobacterium potentially involved in sulfur cycling.</title>
        <authorList>
            <person name="Hausmann B."/>
            <person name="Pjevac P."/>
            <person name="Schreck K."/>
            <person name="Herbold C.W."/>
            <person name="Daims H."/>
            <person name="Wagner M."/>
            <person name="Pester M."/>
            <person name="Loy A."/>
        </authorList>
    </citation>
    <scope>NUCLEOTIDE SEQUENCE [LARGE SCALE GENOMIC DNA]</scope>
    <source>
        <strain evidence="5">26-4b1</strain>
    </source>
</reference>
<dbReference type="EMBL" id="PIUM01000010">
    <property type="protein sequence ID" value="PKU24631.1"/>
    <property type="molecule type" value="Genomic_DNA"/>
</dbReference>
<dbReference type="PIRSF" id="PIRSF018266">
    <property type="entry name" value="FecR"/>
    <property type="match status" value="1"/>
</dbReference>
<proteinExistence type="predicted"/>
<dbReference type="RefSeq" id="WP_101250667.1">
    <property type="nucleotide sequence ID" value="NZ_PIUM01000010.1"/>
</dbReference>
<gene>
    <name evidence="4" type="ORF">CWS72_11085</name>
</gene>
<dbReference type="InterPro" id="IPR032623">
    <property type="entry name" value="FecR_N"/>
</dbReference>
<comment type="caution">
    <text evidence="4">The sequence shown here is derived from an EMBL/GenBank/DDBJ whole genome shotgun (WGS) entry which is preliminary data.</text>
</comment>
<keyword evidence="1" id="KW-0472">Membrane</keyword>
<keyword evidence="1" id="KW-1133">Transmembrane helix</keyword>
<protein>
    <submittedName>
        <fullName evidence="4">Iron dicitrate transport regulator FecR</fullName>
    </submittedName>
</protein>
<feature type="transmembrane region" description="Helical" evidence="1">
    <location>
        <begin position="82"/>
        <end position="106"/>
    </location>
</feature>
<evidence type="ECO:0000259" key="3">
    <source>
        <dbReference type="Pfam" id="PF16220"/>
    </source>
</evidence>
<dbReference type="PANTHER" id="PTHR30273:SF2">
    <property type="entry name" value="PROTEIN FECR"/>
    <property type="match status" value="1"/>
</dbReference>
<feature type="domain" description="FecR N-terminal" evidence="3">
    <location>
        <begin position="13"/>
        <end position="55"/>
    </location>
</feature>
<feature type="domain" description="FecR protein" evidence="2">
    <location>
        <begin position="115"/>
        <end position="207"/>
    </location>
</feature>
<dbReference type="OrthoDB" id="1098280at2"/>
<accession>A0A2N3PW60</accession>
<dbReference type="NCBIfam" id="TIGR01409">
    <property type="entry name" value="TAT_signal_seq"/>
    <property type="match status" value="1"/>
</dbReference>
<dbReference type="Gene3D" id="3.55.50.30">
    <property type="match status" value="1"/>
</dbReference>
<keyword evidence="1" id="KW-0812">Transmembrane</keyword>
<evidence type="ECO:0000259" key="2">
    <source>
        <dbReference type="Pfam" id="PF04773"/>
    </source>
</evidence>